<sequence>MKGHVMNLAPLSPDNSTVVLVDYAVGFANLLRSHDLRDHLANVVGLATTARLYGAPLVVTNGEASKPSGPLYPELLAALGDQEVIERKTAFNSFLDERFAAAVKATGNNRLVIGGIATDGCVLQTALGAVREGYEAYVVVDATASTSKEAHDMAVQRMIMAGVTPVTWWSLAAEYQLEPRFADSPVRTRLMSQFQPAMTMGGRTFFAGVDLGRTPAATK</sequence>
<dbReference type="AlphaFoldDB" id="A0A919VXG4"/>
<dbReference type="PANTHER" id="PTHR43559:SF3">
    <property type="entry name" value="HYDROLASE YCAC-RELATED"/>
    <property type="match status" value="1"/>
</dbReference>
<comment type="caution">
    <text evidence="2">The sequence shown here is derived from an EMBL/GenBank/DDBJ whole genome shotgun (WGS) entry which is preliminary data.</text>
</comment>
<keyword evidence="3" id="KW-1185">Reference proteome</keyword>
<protein>
    <recommendedName>
        <fullName evidence="1">Isochorismatase-like domain-containing protein</fullName>
    </recommendedName>
</protein>
<evidence type="ECO:0000259" key="1">
    <source>
        <dbReference type="Pfam" id="PF00857"/>
    </source>
</evidence>
<feature type="domain" description="Isochorismatase-like" evidence="1">
    <location>
        <begin position="17"/>
        <end position="168"/>
    </location>
</feature>
<dbReference type="SUPFAM" id="SSF52499">
    <property type="entry name" value="Isochorismatase-like hydrolases"/>
    <property type="match status" value="1"/>
</dbReference>
<evidence type="ECO:0000313" key="3">
    <source>
        <dbReference type="Proteomes" id="UP000681340"/>
    </source>
</evidence>
<dbReference type="InterPro" id="IPR000868">
    <property type="entry name" value="Isochorismatase-like_dom"/>
</dbReference>
<name>A0A919VXG4_9ACTN</name>
<evidence type="ECO:0000313" key="2">
    <source>
        <dbReference type="EMBL" id="GIM80666.1"/>
    </source>
</evidence>
<reference evidence="2" key="1">
    <citation type="submission" date="2021-03" db="EMBL/GenBank/DDBJ databases">
        <title>Whole genome shotgun sequence of Actinoplanes auranticolor NBRC 12245.</title>
        <authorList>
            <person name="Komaki H."/>
            <person name="Tamura T."/>
        </authorList>
    </citation>
    <scope>NUCLEOTIDE SEQUENCE</scope>
    <source>
        <strain evidence="2">NBRC 12245</strain>
    </source>
</reference>
<dbReference type="PANTHER" id="PTHR43559">
    <property type="entry name" value="HYDROLASE YCAC-RELATED"/>
    <property type="match status" value="1"/>
</dbReference>
<dbReference type="Pfam" id="PF00857">
    <property type="entry name" value="Isochorismatase"/>
    <property type="match status" value="1"/>
</dbReference>
<gene>
    <name evidence="2" type="ORF">Aau02nite_91620</name>
</gene>
<organism evidence="2 3">
    <name type="scientific">Actinoplanes auranticolor</name>
    <dbReference type="NCBI Taxonomy" id="47988"/>
    <lineage>
        <taxon>Bacteria</taxon>
        <taxon>Bacillati</taxon>
        <taxon>Actinomycetota</taxon>
        <taxon>Actinomycetes</taxon>
        <taxon>Micromonosporales</taxon>
        <taxon>Micromonosporaceae</taxon>
        <taxon>Actinoplanes</taxon>
    </lineage>
</organism>
<dbReference type="EMBL" id="BOQL01000102">
    <property type="protein sequence ID" value="GIM80666.1"/>
    <property type="molecule type" value="Genomic_DNA"/>
</dbReference>
<dbReference type="InterPro" id="IPR053152">
    <property type="entry name" value="Hydrolase_YcaC-like"/>
</dbReference>
<dbReference type="Gene3D" id="3.40.50.850">
    <property type="entry name" value="Isochorismatase-like"/>
    <property type="match status" value="1"/>
</dbReference>
<accession>A0A919VXG4</accession>
<dbReference type="Proteomes" id="UP000681340">
    <property type="component" value="Unassembled WGS sequence"/>
</dbReference>
<proteinExistence type="predicted"/>
<dbReference type="InterPro" id="IPR036380">
    <property type="entry name" value="Isochorismatase-like_sf"/>
</dbReference>